<dbReference type="EMBL" id="OBMQ01000001">
    <property type="protein sequence ID" value="SOB91863.1"/>
    <property type="molecule type" value="Genomic_DNA"/>
</dbReference>
<organism evidence="3 4">
    <name type="scientific">Ureibacillus xyleni</name>
    <dbReference type="NCBI Taxonomy" id="614648"/>
    <lineage>
        <taxon>Bacteria</taxon>
        <taxon>Bacillati</taxon>
        <taxon>Bacillota</taxon>
        <taxon>Bacilli</taxon>
        <taxon>Bacillales</taxon>
        <taxon>Caryophanaceae</taxon>
        <taxon>Ureibacillus</taxon>
    </lineage>
</organism>
<keyword evidence="4" id="KW-1185">Reference proteome</keyword>
<dbReference type="Proteomes" id="UP000219636">
    <property type="component" value="Unassembled WGS sequence"/>
</dbReference>
<protein>
    <recommendedName>
        <fullName evidence="5">Lipoprotein</fullName>
    </recommendedName>
</protein>
<feature type="signal peptide" evidence="2">
    <location>
        <begin position="1"/>
        <end position="16"/>
    </location>
</feature>
<accession>A0A285RCM4</accession>
<feature type="compositionally biased region" description="Polar residues" evidence="1">
    <location>
        <begin position="57"/>
        <end position="66"/>
    </location>
</feature>
<feature type="region of interest" description="Disordered" evidence="1">
    <location>
        <begin position="46"/>
        <end position="66"/>
    </location>
</feature>
<evidence type="ECO:0008006" key="5">
    <source>
        <dbReference type="Google" id="ProtNLM"/>
    </source>
</evidence>
<keyword evidence="2" id="KW-0732">Signal</keyword>
<evidence type="ECO:0000256" key="1">
    <source>
        <dbReference type="SAM" id="MobiDB-lite"/>
    </source>
</evidence>
<proteinExistence type="predicted"/>
<dbReference type="PROSITE" id="PS51257">
    <property type="entry name" value="PROKAR_LIPOPROTEIN"/>
    <property type="match status" value="1"/>
</dbReference>
<dbReference type="OrthoDB" id="2735367at2"/>
<reference evidence="4" key="1">
    <citation type="submission" date="2017-08" db="EMBL/GenBank/DDBJ databases">
        <authorList>
            <person name="Varghese N."/>
            <person name="Submissions S."/>
        </authorList>
    </citation>
    <scope>NUCLEOTIDE SEQUENCE [LARGE SCALE GENOMIC DNA]</scope>
    <source>
        <strain evidence="4">JC22</strain>
    </source>
</reference>
<dbReference type="AlphaFoldDB" id="A0A285RCM4"/>
<gene>
    <name evidence="3" type="ORF">SAMN05880501_101398</name>
</gene>
<evidence type="ECO:0000256" key="2">
    <source>
        <dbReference type="SAM" id="SignalP"/>
    </source>
</evidence>
<name>A0A285RCM4_9BACL</name>
<dbReference type="RefSeq" id="WP_097071956.1">
    <property type="nucleotide sequence ID" value="NZ_OBMQ01000001.1"/>
</dbReference>
<evidence type="ECO:0000313" key="3">
    <source>
        <dbReference type="EMBL" id="SOB91863.1"/>
    </source>
</evidence>
<sequence length="213" mass="24082">MKKLLMTIFLSSLILAACNTAEKPTTEPASDSITADSDINNNVEQQQPPITKEEDPQTNNETPAISYTSNNKEFTEATTAVDSEKYTIQTIKGFALTAEEPGKDVLYYEKDDSIFMRIEAASVNDTTFNDLVSNTEETMAAINEQYEPFDFSTYHEDFKLTNSKAFITNFEDEEVLMVVFEKDELLVRLSIYDHAKYDLSDAMIKMGLTIQLK</sequence>
<feature type="region of interest" description="Disordered" evidence="1">
    <location>
        <begin position="22"/>
        <end position="41"/>
    </location>
</feature>
<evidence type="ECO:0000313" key="4">
    <source>
        <dbReference type="Proteomes" id="UP000219636"/>
    </source>
</evidence>
<feature type="chain" id="PRO_5039046298" description="Lipoprotein" evidence="2">
    <location>
        <begin position="17"/>
        <end position="213"/>
    </location>
</feature>
<feature type="compositionally biased region" description="Polar residues" evidence="1">
    <location>
        <begin position="27"/>
        <end position="41"/>
    </location>
</feature>